<dbReference type="Pfam" id="PF21946">
    <property type="entry name" value="LppM"/>
    <property type="match status" value="1"/>
</dbReference>
<evidence type="ECO:0000259" key="2">
    <source>
        <dbReference type="Pfam" id="PF21946"/>
    </source>
</evidence>
<name>A0A544VVM9_9MYCO</name>
<sequence length="241" mass="25523">MCRSSTSGTAPVWHHVGVPTRRKRLLALLLLVLIAPMIAGCVRVRASITVSPDDRVSGQIIAAAKPKDGDDKGPQLLNSLPFANKVSVSPYERDDYVGSQAVFSDLTFAELPQLANMNADAAGVDISLRRAGDLVILEGRADLTSLNDPDADVSLNVAFPGDVTSTNGEQVSSDVVQWTLKPGVVSTMNAQARYTDPSARSFAGAAIWMGVAAFLVALVVGGVAWKSRDRSPVMANPHDSR</sequence>
<keyword evidence="1" id="KW-0472">Membrane</keyword>
<organism evidence="3 4">
    <name type="scientific">Mycolicibacterium hodleri</name>
    <dbReference type="NCBI Taxonomy" id="49897"/>
    <lineage>
        <taxon>Bacteria</taxon>
        <taxon>Bacillati</taxon>
        <taxon>Actinomycetota</taxon>
        <taxon>Actinomycetes</taxon>
        <taxon>Mycobacteriales</taxon>
        <taxon>Mycobacteriaceae</taxon>
        <taxon>Mycolicibacterium</taxon>
    </lineage>
</organism>
<proteinExistence type="predicted"/>
<keyword evidence="1" id="KW-1133">Transmembrane helix</keyword>
<feature type="domain" description="LppM" evidence="2">
    <location>
        <begin position="43"/>
        <end position="194"/>
    </location>
</feature>
<dbReference type="AlphaFoldDB" id="A0A544VVM9"/>
<dbReference type="EMBL" id="VIFX01000036">
    <property type="protein sequence ID" value="TQR84023.1"/>
    <property type="molecule type" value="Genomic_DNA"/>
</dbReference>
<protein>
    <submittedName>
        <fullName evidence="3">DUF3153 domain-containing protein</fullName>
    </submittedName>
</protein>
<evidence type="ECO:0000313" key="3">
    <source>
        <dbReference type="EMBL" id="TQR84023.1"/>
    </source>
</evidence>
<evidence type="ECO:0000313" key="4">
    <source>
        <dbReference type="Proteomes" id="UP000315759"/>
    </source>
</evidence>
<keyword evidence="1" id="KW-0812">Transmembrane</keyword>
<dbReference type="InterPro" id="IPR053807">
    <property type="entry name" value="LppM"/>
</dbReference>
<keyword evidence="4" id="KW-1185">Reference proteome</keyword>
<feature type="transmembrane region" description="Helical" evidence="1">
    <location>
        <begin position="202"/>
        <end position="225"/>
    </location>
</feature>
<comment type="caution">
    <text evidence="3">The sequence shown here is derived from an EMBL/GenBank/DDBJ whole genome shotgun (WGS) entry which is preliminary data.</text>
</comment>
<gene>
    <name evidence="3" type="ORF">D8S82_24130</name>
</gene>
<accession>A0A544VVM9</accession>
<evidence type="ECO:0000256" key="1">
    <source>
        <dbReference type="SAM" id="Phobius"/>
    </source>
</evidence>
<reference evidence="3 4" key="1">
    <citation type="submission" date="2018-10" db="EMBL/GenBank/DDBJ databases">
        <title>Draft genome of Mycobacterium hodleri strain B.</title>
        <authorList>
            <person name="Amande T.J."/>
            <person name="Mcgenity T.J."/>
        </authorList>
    </citation>
    <scope>NUCLEOTIDE SEQUENCE [LARGE SCALE GENOMIC DNA]</scope>
    <source>
        <strain evidence="3 4">B</strain>
    </source>
</reference>
<dbReference type="Proteomes" id="UP000315759">
    <property type="component" value="Unassembled WGS sequence"/>
</dbReference>